<dbReference type="Proteomes" id="UP000076959">
    <property type="component" value="Unassembled WGS sequence"/>
</dbReference>
<dbReference type="AlphaFoldDB" id="A0A176Z5S6"/>
<evidence type="ECO:0000256" key="1">
    <source>
        <dbReference type="ARBA" id="ARBA00006484"/>
    </source>
</evidence>
<protein>
    <recommendedName>
        <fullName evidence="5">Short-chain dehydrogenase/reductase</fullName>
    </recommendedName>
</protein>
<accession>A0A176Z5S6</accession>
<keyword evidence="2" id="KW-0560">Oxidoreductase</keyword>
<name>A0A176Z5S6_9BRAD</name>
<comment type="similarity">
    <text evidence="1">Belongs to the short-chain dehydrogenases/reductases (SDR) family.</text>
</comment>
<organism evidence="3 4">
    <name type="scientific">Bradyrhizobium centrolobii</name>
    <dbReference type="NCBI Taxonomy" id="1505087"/>
    <lineage>
        <taxon>Bacteria</taxon>
        <taxon>Pseudomonadati</taxon>
        <taxon>Pseudomonadota</taxon>
        <taxon>Alphaproteobacteria</taxon>
        <taxon>Hyphomicrobiales</taxon>
        <taxon>Nitrobacteraceae</taxon>
        <taxon>Bradyrhizobium</taxon>
    </lineage>
</organism>
<evidence type="ECO:0000313" key="4">
    <source>
        <dbReference type="Proteomes" id="UP000076959"/>
    </source>
</evidence>
<dbReference type="PANTHER" id="PTHR43976">
    <property type="entry name" value="SHORT CHAIN DEHYDROGENASE"/>
    <property type="match status" value="1"/>
</dbReference>
<dbReference type="PANTHER" id="PTHR43976:SF16">
    <property type="entry name" value="SHORT-CHAIN DEHYDROGENASE_REDUCTASE FAMILY PROTEIN"/>
    <property type="match status" value="1"/>
</dbReference>
<dbReference type="EMBL" id="LUUB01000018">
    <property type="protein sequence ID" value="OAF16081.1"/>
    <property type="molecule type" value="Genomic_DNA"/>
</dbReference>
<dbReference type="GO" id="GO:0016491">
    <property type="term" value="F:oxidoreductase activity"/>
    <property type="evidence" value="ECO:0007669"/>
    <property type="project" value="UniProtKB-KW"/>
</dbReference>
<gene>
    <name evidence="3" type="ORF">AYJ54_38825</name>
</gene>
<evidence type="ECO:0000256" key="2">
    <source>
        <dbReference type="ARBA" id="ARBA00023002"/>
    </source>
</evidence>
<keyword evidence="4" id="KW-1185">Reference proteome</keyword>
<comment type="caution">
    <text evidence="3">The sequence shown here is derived from an EMBL/GenBank/DDBJ whole genome shotgun (WGS) entry which is preliminary data.</text>
</comment>
<sequence length="110" mass="12253">MTVVEPGFFRTDFLDETSLSRTALQIDDYRETVDRTRAHAADVNNGQRGDPRKLAQAFLRLVDAKNPPLRLPLGSDTVEGIEAKNAFVAKELAEWRTVAVSTDFMSDVAK</sequence>
<reference evidence="3 4" key="1">
    <citation type="submission" date="2016-03" db="EMBL/GenBank/DDBJ databases">
        <title>Draft Genome Sequence of the Strain BR 10245 (Bradyrhizobium sp.) isolated from nodules of Centrolobium paraense.</title>
        <authorList>
            <person name="Simoes-Araujo J.L.Sr."/>
            <person name="Barauna A.C."/>
            <person name="Silva K."/>
            <person name="Zilli J.E."/>
        </authorList>
    </citation>
    <scope>NUCLEOTIDE SEQUENCE [LARGE SCALE GENOMIC DNA]</scope>
    <source>
        <strain evidence="3 4">BR 10245</strain>
    </source>
</reference>
<proteinExistence type="inferred from homology"/>
<dbReference type="InterPro" id="IPR051911">
    <property type="entry name" value="SDR_oxidoreductase"/>
</dbReference>
<dbReference type="Gene3D" id="3.40.50.720">
    <property type="entry name" value="NAD(P)-binding Rossmann-like Domain"/>
    <property type="match status" value="1"/>
</dbReference>
<evidence type="ECO:0008006" key="5">
    <source>
        <dbReference type="Google" id="ProtNLM"/>
    </source>
</evidence>
<dbReference type="STRING" id="1505087.AYJ54_38825"/>
<evidence type="ECO:0000313" key="3">
    <source>
        <dbReference type="EMBL" id="OAF16081.1"/>
    </source>
</evidence>